<evidence type="ECO:0000313" key="3">
    <source>
        <dbReference type="Proteomes" id="UP000602260"/>
    </source>
</evidence>
<protein>
    <submittedName>
        <fullName evidence="2">Uncharacterized protein</fullName>
    </submittedName>
</protein>
<name>A0A8J6J4D1_9FIRM</name>
<proteinExistence type="predicted"/>
<comment type="caution">
    <text evidence="2">The sequence shown here is derived from an EMBL/GenBank/DDBJ whole genome shotgun (WGS) entry which is preliminary data.</text>
</comment>
<sequence length="69" mass="7868">MFYKCLMLKWKMQTVHKKVEANEYVAAGGLTLTKQYDRYTHTTETRRKIHDDSDSGGGTRPIAGVYGRG</sequence>
<organism evidence="2 3">
    <name type="scientific">Flintibacter faecis</name>
    <dbReference type="NCBI Taxonomy" id="2763047"/>
    <lineage>
        <taxon>Bacteria</taxon>
        <taxon>Bacillati</taxon>
        <taxon>Bacillota</taxon>
        <taxon>Clostridia</taxon>
        <taxon>Eubacteriales</taxon>
        <taxon>Flintibacter</taxon>
    </lineage>
</organism>
<dbReference type="AlphaFoldDB" id="A0A8J6J4D1"/>
<keyword evidence="3" id="KW-1185">Reference proteome</keyword>
<dbReference type="RefSeq" id="WP_186878729.1">
    <property type="nucleotide sequence ID" value="NZ_JACOPN010000006.1"/>
</dbReference>
<accession>A0A8J6J4D1</accession>
<evidence type="ECO:0000256" key="1">
    <source>
        <dbReference type="SAM" id="MobiDB-lite"/>
    </source>
</evidence>
<reference evidence="2" key="1">
    <citation type="submission" date="2020-08" db="EMBL/GenBank/DDBJ databases">
        <title>Genome public.</title>
        <authorList>
            <person name="Liu C."/>
            <person name="Sun Q."/>
        </authorList>
    </citation>
    <scope>NUCLEOTIDE SEQUENCE</scope>
    <source>
        <strain evidence="2">BX5</strain>
    </source>
</reference>
<dbReference type="EMBL" id="JACOPN010000006">
    <property type="protein sequence ID" value="MBC5717489.1"/>
    <property type="molecule type" value="Genomic_DNA"/>
</dbReference>
<feature type="region of interest" description="Disordered" evidence="1">
    <location>
        <begin position="43"/>
        <end position="69"/>
    </location>
</feature>
<feature type="compositionally biased region" description="Basic and acidic residues" evidence="1">
    <location>
        <begin position="43"/>
        <end position="53"/>
    </location>
</feature>
<evidence type="ECO:0000313" key="2">
    <source>
        <dbReference type="EMBL" id="MBC5717489.1"/>
    </source>
</evidence>
<dbReference type="Proteomes" id="UP000602260">
    <property type="component" value="Unassembled WGS sequence"/>
</dbReference>
<gene>
    <name evidence="2" type="ORF">H8S55_09175</name>
</gene>